<sequence>MSDDFSDQFATDELVIGGAGAPRRSRRRWIGGGAIGLLAIGGGAAAWAATSFFSQGTQPAEALPDSTIGYVSVDLDPSGAQKIAALKLARKFPAFKDKVGLQTGDDIRKWIFGKAADGNCDLDFDKQVAPWLGSRAAVAAVGTDHPIPVVVVQTTDAGKAEAGVKALLSCGGTSADSAGVGWTINGDWIVFAETTEKAKEVVKETEKGSLADDPDFQSWTDKAGDSGILTAYAAPAAGQVLAQELGKATDGGSTFGSASPIDPFGMLGSCPGLSDPSAATQRMKGQLADFRGAAATLRFGADGVELEMVGDTQAFGGSAATSTPSGTPVVSTLPADTAVGIGVSFPQDWTAQLTKNLQNVCGEGTDPKALFAPLSRATGLDLPDDLPKLLGDSAALALGPGIDVEGMVNSGDPSTLPVALKLRGEKDTIDGVAAKLRQTLGAPAGALEPVAGDGAVAIGLDKAYAEEVAKSGGLGSSDEFRSVVPHGDKSASVVYVSVNALDKAVKALSGGDDEIAANLAPLRAIGLSGWSEDGDGHAVFKVSLD</sequence>
<comment type="caution">
    <text evidence="2">The sequence shown here is derived from an EMBL/GenBank/DDBJ whole genome shotgun (WGS) entry which is preliminary data.</text>
</comment>
<keyword evidence="3" id="KW-1185">Reference proteome</keyword>
<dbReference type="RefSeq" id="WP_344044799.1">
    <property type="nucleotide sequence ID" value="NZ_BAAAPB010000002.1"/>
</dbReference>
<evidence type="ECO:0000313" key="3">
    <source>
        <dbReference type="Proteomes" id="UP001500571"/>
    </source>
</evidence>
<dbReference type="InterPro" id="IPR006311">
    <property type="entry name" value="TAT_signal"/>
</dbReference>
<dbReference type="Proteomes" id="UP001500571">
    <property type="component" value="Unassembled WGS sequence"/>
</dbReference>
<dbReference type="EMBL" id="BAAAPB010000002">
    <property type="protein sequence ID" value="GAA1961225.1"/>
    <property type="molecule type" value="Genomic_DNA"/>
</dbReference>
<keyword evidence="1" id="KW-0472">Membrane</keyword>
<accession>A0ABN2R074</accession>
<evidence type="ECO:0000256" key="1">
    <source>
        <dbReference type="SAM" id="Phobius"/>
    </source>
</evidence>
<proteinExistence type="predicted"/>
<reference evidence="2 3" key="1">
    <citation type="journal article" date="2019" name="Int. J. Syst. Evol. Microbiol.">
        <title>The Global Catalogue of Microorganisms (GCM) 10K type strain sequencing project: providing services to taxonomists for standard genome sequencing and annotation.</title>
        <authorList>
            <consortium name="The Broad Institute Genomics Platform"/>
            <consortium name="The Broad Institute Genome Sequencing Center for Infectious Disease"/>
            <person name="Wu L."/>
            <person name="Ma J."/>
        </authorList>
    </citation>
    <scope>NUCLEOTIDE SEQUENCE [LARGE SCALE GENOMIC DNA]</scope>
    <source>
        <strain evidence="2 3">JCM 15309</strain>
    </source>
</reference>
<evidence type="ECO:0000313" key="2">
    <source>
        <dbReference type="EMBL" id="GAA1961225.1"/>
    </source>
</evidence>
<organism evidence="2 3">
    <name type="scientific">Nocardioides panacihumi</name>
    <dbReference type="NCBI Taxonomy" id="400774"/>
    <lineage>
        <taxon>Bacteria</taxon>
        <taxon>Bacillati</taxon>
        <taxon>Actinomycetota</taxon>
        <taxon>Actinomycetes</taxon>
        <taxon>Propionibacteriales</taxon>
        <taxon>Nocardioidaceae</taxon>
        <taxon>Nocardioides</taxon>
    </lineage>
</organism>
<gene>
    <name evidence="2" type="ORF">GCM10009798_21240</name>
</gene>
<evidence type="ECO:0008006" key="4">
    <source>
        <dbReference type="Google" id="ProtNLM"/>
    </source>
</evidence>
<keyword evidence="1" id="KW-0812">Transmembrane</keyword>
<keyword evidence="1" id="KW-1133">Transmembrane helix</keyword>
<name>A0ABN2R074_9ACTN</name>
<dbReference type="InterPro" id="IPR021787">
    <property type="entry name" value="DUF3352"/>
</dbReference>
<protein>
    <recommendedName>
        <fullName evidence="4">DUF3352 domain-containing protein</fullName>
    </recommendedName>
</protein>
<feature type="transmembrane region" description="Helical" evidence="1">
    <location>
        <begin position="29"/>
        <end position="49"/>
    </location>
</feature>
<dbReference type="PROSITE" id="PS51318">
    <property type="entry name" value="TAT"/>
    <property type="match status" value="1"/>
</dbReference>
<dbReference type="Pfam" id="PF11832">
    <property type="entry name" value="DUF3352"/>
    <property type="match status" value="1"/>
</dbReference>